<accession>A0A8J2L9J1</accession>
<dbReference type="EMBL" id="CAJVCH010559035">
    <property type="protein sequence ID" value="CAG7831153.1"/>
    <property type="molecule type" value="Genomic_DNA"/>
</dbReference>
<protein>
    <submittedName>
        <fullName evidence="1">Uncharacterized protein</fullName>
    </submittedName>
</protein>
<comment type="caution">
    <text evidence="1">The sequence shown here is derived from an EMBL/GenBank/DDBJ whole genome shotgun (WGS) entry which is preliminary data.</text>
</comment>
<keyword evidence="2" id="KW-1185">Reference proteome</keyword>
<dbReference type="Proteomes" id="UP000708208">
    <property type="component" value="Unassembled WGS sequence"/>
</dbReference>
<reference evidence="1" key="1">
    <citation type="submission" date="2021-06" db="EMBL/GenBank/DDBJ databases">
        <authorList>
            <person name="Hodson N. C."/>
            <person name="Mongue J. A."/>
            <person name="Jaron S. K."/>
        </authorList>
    </citation>
    <scope>NUCLEOTIDE SEQUENCE</scope>
</reference>
<name>A0A8J2L9J1_9HEXA</name>
<sequence length="27" mass="3117">LKKSQIKPPSFSGLMKFLDLALSKEYF</sequence>
<proteinExistence type="predicted"/>
<evidence type="ECO:0000313" key="2">
    <source>
        <dbReference type="Proteomes" id="UP000708208"/>
    </source>
</evidence>
<organism evidence="1 2">
    <name type="scientific">Allacma fusca</name>
    <dbReference type="NCBI Taxonomy" id="39272"/>
    <lineage>
        <taxon>Eukaryota</taxon>
        <taxon>Metazoa</taxon>
        <taxon>Ecdysozoa</taxon>
        <taxon>Arthropoda</taxon>
        <taxon>Hexapoda</taxon>
        <taxon>Collembola</taxon>
        <taxon>Symphypleona</taxon>
        <taxon>Sminthuridae</taxon>
        <taxon>Allacma</taxon>
    </lineage>
</organism>
<gene>
    <name evidence="1" type="ORF">AFUS01_LOCUS40909</name>
</gene>
<feature type="non-terminal residue" evidence="1">
    <location>
        <position position="1"/>
    </location>
</feature>
<dbReference type="AlphaFoldDB" id="A0A8J2L9J1"/>
<evidence type="ECO:0000313" key="1">
    <source>
        <dbReference type="EMBL" id="CAG7831153.1"/>
    </source>
</evidence>